<protein>
    <submittedName>
        <fullName evidence="3">Uncharacterized protein</fullName>
    </submittedName>
</protein>
<name>A0A1U8N5L5_GOSHI</name>
<dbReference type="STRING" id="3635.A0A1U8N5Y3"/>
<feature type="compositionally biased region" description="Polar residues" evidence="1">
    <location>
        <begin position="1"/>
        <end position="22"/>
    </location>
</feature>
<feature type="region of interest" description="Disordered" evidence="1">
    <location>
        <begin position="1"/>
        <end position="34"/>
    </location>
</feature>
<accession>A0A1U8N5L5</accession>
<sequence length="198" mass="21728">MVSHQQIGSVVDSDSTPTYHPTSGSSRGRGHGRMSGSRIQCQLCGKTWHLIDHCYHRFDAKYKSTGYRSPQENVCMLGNGSLMPSWELVFSLLMSSPTMASYGNWVFSPSPTLANVWFNPFCTTLQPKSASTTTSVLSPNPQAYVATPDIVGDNAWYPDSSATHHLTHSASIREQSTPYNAPSKVYVDSRCASSRINS</sequence>
<evidence type="ECO:0000256" key="1">
    <source>
        <dbReference type="SAM" id="MobiDB-lite"/>
    </source>
</evidence>
<dbReference type="Proteomes" id="UP000818029">
    <property type="component" value="Chromosome D12"/>
</dbReference>
<gene>
    <name evidence="3" type="primary">LOC107945058</name>
</gene>
<dbReference type="RefSeq" id="XP_016734376.2">
    <property type="nucleotide sequence ID" value="XM_016878887.2"/>
</dbReference>
<evidence type="ECO:0000313" key="2">
    <source>
        <dbReference type="Proteomes" id="UP000818029"/>
    </source>
</evidence>
<keyword evidence="2" id="KW-1185">Reference proteome</keyword>
<reference evidence="2" key="1">
    <citation type="journal article" date="2020" name="Nat. Genet.">
        <title>Genomic diversifications of five Gossypium allopolyploid species and their impact on cotton improvement.</title>
        <authorList>
            <person name="Chen Z.J."/>
            <person name="Sreedasyam A."/>
            <person name="Ando A."/>
            <person name="Song Q."/>
            <person name="De Santiago L.M."/>
            <person name="Hulse-Kemp A.M."/>
            <person name="Ding M."/>
            <person name="Ye W."/>
            <person name="Kirkbride R.C."/>
            <person name="Jenkins J."/>
            <person name="Plott C."/>
            <person name="Lovell J."/>
            <person name="Lin Y.M."/>
            <person name="Vaughn R."/>
            <person name="Liu B."/>
            <person name="Simpson S."/>
            <person name="Scheffler B.E."/>
            <person name="Wen L."/>
            <person name="Saski C.A."/>
            <person name="Grover C.E."/>
            <person name="Hu G."/>
            <person name="Conover J.L."/>
            <person name="Carlson J.W."/>
            <person name="Shu S."/>
            <person name="Boston L.B."/>
            <person name="Williams M."/>
            <person name="Peterson D.G."/>
            <person name="McGee K."/>
            <person name="Jones D.C."/>
            <person name="Wendel J.F."/>
            <person name="Stelly D.M."/>
            <person name="Grimwood J."/>
            <person name="Schmutz J."/>
        </authorList>
    </citation>
    <scope>NUCLEOTIDE SEQUENCE [LARGE SCALE GENOMIC DNA]</scope>
    <source>
        <strain evidence="2">cv. TM-1</strain>
    </source>
</reference>
<dbReference type="GeneID" id="107945058"/>
<reference evidence="3" key="2">
    <citation type="submission" date="2025-08" db="UniProtKB">
        <authorList>
            <consortium name="RefSeq"/>
        </authorList>
    </citation>
    <scope>IDENTIFICATION</scope>
</reference>
<evidence type="ECO:0000313" key="3">
    <source>
        <dbReference type="RefSeq" id="XP_016734376.2"/>
    </source>
</evidence>
<dbReference type="PaxDb" id="3635-A0A1U8N5Y3"/>
<proteinExistence type="predicted"/>
<organism evidence="2 3">
    <name type="scientific">Gossypium hirsutum</name>
    <name type="common">Upland cotton</name>
    <name type="synonym">Gossypium mexicanum</name>
    <dbReference type="NCBI Taxonomy" id="3635"/>
    <lineage>
        <taxon>Eukaryota</taxon>
        <taxon>Viridiplantae</taxon>
        <taxon>Streptophyta</taxon>
        <taxon>Embryophyta</taxon>
        <taxon>Tracheophyta</taxon>
        <taxon>Spermatophyta</taxon>
        <taxon>Magnoliopsida</taxon>
        <taxon>eudicotyledons</taxon>
        <taxon>Gunneridae</taxon>
        <taxon>Pentapetalae</taxon>
        <taxon>rosids</taxon>
        <taxon>malvids</taxon>
        <taxon>Malvales</taxon>
        <taxon>Malvaceae</taxon>
        <taxon>Malvoideae</taxon>
        <taxon>Gossypium</taxon>
    </lineage>
</organism>